<evidence type="ECO:0000313" key="3">
    <source>
        <dbReference type="Proteomes" id="UP001290861"/>
    </source>
</evidence>
<proteinExistence type="predicted"/>
<dbReference type="Pfam" id="PF00903">
    <property type="entry name" value="Glyoxalase"/>
    <property type="match status" value="1"/>
</dbReference>
<dbReference type="InterPro" id="IPR004360">
    <property type="entry name" value="Glyas_Fos-R_dOase_dom"/>
</dbReference>
<dbReference type="Proteomes" id="UP001290861">
    <property type="component" value="Unassembled WGS sequence"/>
</dbReference>
<reference evidence="2 3" key="1">
    <citation type="journal article" date="2024" name="Appl. Environ. Microbiol.">
        <title>Pontiella agarivorans sp. nov., a novel marine anaerobic bacterium capable of degrading macroalgal polysaccharides and fixing nitrogen.</title>
        <authorList>
            <person name="Liu N."/>
            <person name="Kivenson V."/>
            <person name="Peng X."/>
            <person name="Cui Z."/>
            <person name="Lankiewicz T.S."/>
            <person name="Gosselin K.M."/>
            <person name="English C.J."/>
            <person name="Blair E.M."/>
            <person name="O'Malley M.A."/>
            <person name="Valentine D.L."/>
        </authorList>
    </citation>
    <scope>NUCLEOTIDE SEQUENCE [LARGE SCALE GENOMIC DNA]</scope>
    <source>
        <strain evidence="2 3">NLcol2</strain>
    </source>
</reference>
<dbReference type="PROSITE" id="PS51819">
    <property type="entry name" value="VOC"/>
    <property type="match status" value="1"/>
</dbReference>
<evidence type="ECO:0000259" key="1">
    <source>
        <dbReference type="PROSITE" id="PS51819"/>
    </source>
</evidence>
<dbReference type="EMBL" id="JARVCO010000010">
    <property type="protein sequence ID" value="MDZ8119173.1"/>
    <property type="molecule type" value="Genomic_DNA"/>
</dbReference>
<dbReference type="Gene3D" id="3.10.180.10">
    <property type="entry name" value="2,3-Dihydroxybiphenyl 1,2-Dioxygenase, domain 1"/>
    <property type="match status" value="1"/>
</dbReference>
<protein>
    <submittedName>
        <fullName evidence="2">VOC family protein</fullName>
    </submittedName>
</protein>
<gene>
    <name evidence="2" type="ORF">P9H32_11115</name>
</gene>
<feature type="domain" description="VOC" evidence="1">
    <location>
        <begin position="2"/>
        <end position="123"/>
    </location>
</feature>
<name>A0ABU5MYB8_9BACT</name>
<dbReference type="InterPro" id="IPR037523">
    <property type="entry name" value="VOC_core"/>
</dbReference>
<dbReference type="SUPFAM" id="SSF54593">
    <property type="entry name" value="Glyoxalase/Bleomycin resistance protein/Dihydroxybiphenyl dioxygenase"/>
    <property type="match status" value="1"/>
</dbReference>
<dbReference type="InterPro" id="IPR029068">
    <property type="entry name" value="Glyas_Bleomycin-R_OHBP_Dase"/>
</dbReference>
<sequence>MKIEHFAYQVKDAAAVSDWYCEHLGFQVKRGAEKPFPVYFLADSAGDVMIEIYSNPSVRTPDYASMDPLILHLAFVCDEIPETIQRLEAAGATRISGPDQTPSGDVLAMLRDPWGLAIQLCHRAASMIQV</sequence>
<keyword evidence="3" id="KW-1185">Reference proteome</keyword>
<evidence type="ECO:0000313" key="2">
    <source>
        <dbReference type="EMBL" id="MDZ8119173.1"/>
    </source>
</evidence>
<dbReference type="RefSeq" id="WP_322608961.1">
    <property type="nucleotide sequence ID" value="NZ_JARVCO010000010.1"/>
</dbReference>
<organism evidence="2 3">
    <name type="scientific">Pontiella agarivorans</name>
    <dbReference type="NCBI Taxonomy" id="3038953"/>
    <lineage>
        <taxon>Bacteria</taxon>
        <taxon>Pseudomonadati</taxon>
        <taxon>Kiritimatiellota</taxon>
        <taxon>Kiritimatiellia</taxon>
        <taxon>Kiritimatiellales</taxon>
        <taxon>Pontiellaceae</taxon>
        <taxon>Pontiella</taxon>
    </lineage>
</organism>
<accession>A0ABU5MYB8</accession>
<comment type="caution">
    <text evidence="2">The sequence shown here is derived from an EMBL/GenBank/DDBJ whole genome shotgun (WGS) entry which is preliminary data.</text>
</comment>
<dbReference type="CDD" id="cd06587">
    <property type="entry name" value="VOC"/>
    <property type="match status" value="1"/>
</dbReference>